<feature type="region of interest" description="Disordered" evidence="1">
    <location>
        <begin position="110"/>
        <end position="129"/>
    </location>
</feature>
<keyword evidence="3" id="KW-1185">Reference proteome</keyword>
<proteinExistence type="predicted"/>
<dbReference type="EMBL" id="SWJQ01000076">
    <property type="protein sequence ID" value="TRZ23320.1"/>
    <property type="molecule type" value="Genomic_DNA"/>
</dbReference>
<sequence>MLENPFAEEMLRMLEASTMSLLALKMDMLLAKAGPKRHDGNTSLITYLRRNQKERSGTVLFPAREEEEVRTCEENNMETPRSAQKEGQELLQAPELRFLCRPGGDHGEAAVPCSPWGSTGIQRSTHSPWGSMGDAEIHPQPLGIHRDAEIHPQPLGIHRDAEIHPQPLGIHRDAEIHPQPLEEVPTPEWESLEKALVHWETQWREGALLPGWSSLSLEHCTLWEEKSTSQHFWKDWLPLRGTHFSNFGRIAAREAGTTWRSSQRTVSRGRDPTVQQGKNSFP</sequence>
<dbReference type="AlphaFoldDB" id="A0A8K1GTW2"/>
<gene>
    <name evidence="2" type="ORF">HGM15179_003786</name>
</gene>
<dbReference type="Proteomes" id="UP000796761">
    <property type="component" value="Unassembled WGS sequence"/>
</dbReference>
<name>A0A8K1GTW2_9PASS</name>
<protein>
    <submittedName>
        <fullName evidence="2">Uncharacterized protein</fullName>
    </submittedName>
</protein>
<comment type="caution">
    <text evidence="2">The sequence shown here is derived from an EMBL/GenBank/DDBJ whole genome shotgun (WGS) entry which is preliminary data.</text>
</comment>
<feature type="region of interest" description="Disordered" evidence="1">
    <location>
        <begin position="255"/>
        <end position="282"/>
    </location>
</feature>
<reference evidence="2" key="1">
    <citation type="submission" date="2019-04" db="EMBL/GenBank/DDBJ databases">
        <title>Genome assembly of Zosterops borbonicus 15179.</title>
        <authorList>
            <person name="Leroy T."/>
            <person name="Anselmetti Y."/>
            <person name="Tilak M.-K."/>
            <person name="Nabholz B."/>
        </authorList>
    </citation>
    <scope>NUCLEOTIDE SEQUENCE</scope>
    <source>
        <strain evidence="2">HGM_15179</strain>
        <tissue evidence="2">Muscle</tissue>
    </source>
</reference>
<feature type="compositionally biased region" description="Polar residues" evidence="1">
    <location>
        <begin position="273"/>
        <end position="282"/>
    </location>
</feature>
<evidence type="ECO:0000313" key="2">
    <source>
        <dbReference type="EMBL" id="TRZ23320.1"/>
    </source>
</evidence>
<accession>A0A8K1GTW2</accession>
<evidence type="ECO:0000256" key="1">
    <source>
        <dbReference type="SAM" id="MobiDB-lite"/>
    </source>
</evidence>
<feature type="compositionally biased region" description="Polar residues" evidence="1">
    <location>
        <begin position="116"/>
        <end position="128"/>
    </location>
</feature>
<evidence type="ECO:0000313" key="3">
    <source>
        <dbReference type="Proteomes" id="UP000796761"/>
    </source>
</evidence>
<organism evidence="2 3">
    <name type="scientific">Zosterops borbonicus</name>
    <dbReference type="NCBI Taxonomy" id="364589"/>
    <lineage>
        <taxon>Eukaryota</taxon>
        <taxon>Metazoa</taxon>
        <taxon>Chordata</taxon>
        <taxon>Craniata</taxon>
        <taxon>Vertebrata</taxon>
        <taxon>Euteleostomi</taxon>
        <taxon>Archelosauria</taxon>
        <taxon>Archosauria</taxon>
        <taxon>Dinosauria</taxon>
        <taxon>Saurischia</taxon>
        <taxon>Theropoda</taxon>
        <taxon>Coelurosauria</taxon>
        <taxon>Aves</taxon>
        <taxon>Neognathae</taxon>
        <taxon>Neoaves</taxon>
        <taxon>Telluraves</taxon>
        <taxon>Australaves</taxon>
        <taxon>Passeriformes</taxon>
        <taxon>Sylvioidea</taxon>
        <taxon>Zosteropidae</taxon>
        <taxon>Zosterops</taxon>
    </lineage>
</organism>